<keyword evidence="3" id="KW-0238">DNA-binding</keyword>
<accession>A0A1W6KCF6</accession>
<feature type="domain" description="HTH lysR-type" evidence="5">
    <location>
        <begin position="1"/>
        <end position="58"/>
    </location>
</feature>
<dbReference type="PRINTS" id="PR00039">
    <property type="entry name" value="HTHLYSR"/>
</dbReference>
<dbReference type="PROSITE" id="PS50931">
    <property type="entry name" value="HTH_LYSR"/>
    <property type="match status" value="1"/>
</dbReference>
<dbReference type="InterPro" id="IPR036390">
    <property type="entry name" value="WH_DNA-bd_sf"/>
</dbReference>
<keyword evidence="4" id="KW-0804">Transcription</keyword>
<dbReference type="RefSeq" id="WP_085681417.1">
    <property type="nucleotide sequence ID" value="NZ_CP020931.1"/>
</dbReference>
<evidence type="ECO:0000313" key="7">
    <source>
        <dbReference type="Proteomes" id="UP000193100"/>
    </source>
</evidence>
<dbReference type="GeneID" id="77256949"/>
<evidence type="ECO:0000256" key="4">
    <source>
        <dbReference type="ARBA" id="ARBA00023163"/>
    </source>
</evidence>
<dbReference type="GO" id="GO:0000976">
    <property type="term" value="F:transcription cis-regulatory region binding"/>
    <property type="evidence" value="ECO:0007669"/>
    <property type="project" value="TreeGrafter"/>
</dbReference>
<dbReference type="Pfam" id="PF00126">
    <property type="entry name" value="HTH_1"/>
    <property type="match status" value="1"/>
</dbReference>
<dbReference type="Proteomes" id="UP000193100">
    <property type="component" value="Chromosome"/>
</dbReference>
<keyword evidence="2" id="KW-0805">Transcription regulation</keyword>
<evidence type="ECO:0000256" key="2">
    <source>
        <dbReference type="ARBA" id="ARBA00023015"/>
    </source>
</evidence>
<dbReference type="InterPro" id="IPR036388">
    <property type="entry name" value="WH-like_DNA-bd_sf"/>
</dbReference>
<organism evidence="6 7">
    <name type="scientific">Marinobacter salarius</name>
    <dbReference type="NCBI Taxonomy" id="1420917"/>
    <lineage>
        <taxon>Bacteria</taxon>
        <taxon>Pseudomonadati</taxon>
        <taxon>Pseudomonadota</taxon>
        <taxon>Gammaproteobacteria</taxon>
        <taxon>Pseudomonadales</taxon>
        <taxon>Marinobacteraceae</taxon>
        <taxon>Marinobacter</taxon>
    </lineage>
</organism>
<dbReference type="InterPro" id="IPR000847">
    <property type="entry name" value="LysR_HTH_N"/>
</dbReference>
<dbReference type="InterPro" id="IPR005119">
    <property type="entry name" value="LysR_subst-bd"/>
</dbReference>
<evidence type="ECO:0000313" key="6">
    <source>
        <dbReference type="EMBL" id="ARM85067.1"/>
    </source>
</evidence>
<evidence type="ECO:0000256" key="1">
    <source>
        <dbReference type="ARBA" id="ARBA00009437"/>
    </source>
</evidence>
<dbReference type="Pfam" id="PF03466">
    <property type="entry name" value="LysR_substrate"/>
    <property type="match status" value="1"/>
</dbReference>
<reference evidence="6 7" key="1">
    <citation type="submission" date="2017-04" db="EMBL/GenBank/DDBJ databases">
        <title>Genome Sequence of Marinobacter salarius strain SMR5 Isolated from a culture of the Diatom Skeletonema marinoi.</title>
        <authorList>
            <person name="Topel M."/>
            <person name="Pinder M.I.M."/>
            <person name="Johansson O.N."/>
            <person name="Kourtchenko O."/>
            <person name="Godhe A."/>
            <person name="Clarke A.K."/>
        </authorList>
    </citation>
    <scope>NUCLEOTIDE SEQUENCE [LARGE SCALE GENOMIC DNA]</scope>
    <source>
        <strain evidence="6 7">SMR5</strain>
    </source>
</reference>
<dbReference type="GO" id="GO:0003700">
    <property type="term" value="F:DNA-binding transcription factor activity"/>
    <property type="evidence" value="ECO:0007669"/>
    <property type="project" value="InterPro"/>
</dbReference>
<name>A0A1W6KCF6_9GAMM</name>
<dbReference type="EMBL" id="CP020931">
    <property type="protein sequence ID" value="ARM85067.1"/>
    <property type="molecule type" value="Genomic_DNA"/>
</dbReference>
<dbReference type="AlphaFoldDB" id="A0A1W6KCF6"/>
<sequence>MKLEQLRVLDAIVTQGSFRKASEVLYKSQPALSQAIKSLEEETGLTLLSRESYRPVLTPAGKAYYRQARGVLDQVQALKELAGKLSASQEAEVRLSVSATCPLGNLLSVIGELKEAYPATDIRLMSDAMGGSAERLMAGEVDFIIATMDGLSTEAVHASPYTAVNIIPVAHPGYGPASSRKRLSNAEMRPYVQVVVAGTGQGQYDQSRDVVPESLRWTVSDFAAKKEIVLARMGWGGLPEHLIARELEAGELVTLDLKGYPIRRSQLHLVRRREGALGVVAHELWEQLSTN</sequence>
<dbReference type="Gene3D" id="3.40.190.290">
    <property type="match status" value="1"/>
</dbReference>
<dbReference type="STRING" id="1420917.AU15_17620"/>
<dbReference type="FunFam" id="1.10.10.10:FF:000001">
    <property type="entry name" value="LysR family transcriptional regulator"/>
    <property type="match status" value="1"/>
</dbReference>
<dbReference type="SUPFAM" id="SSF46785">
    <property type="entry name" value="Winged helix' DNA-binding domain"/>
    <property type="match status" value="1"/>
</dbReference>
<comment type="similarity">
    <text evidence="1">Belongs to the LysR transcriptional regulatory family.</text>
</comment>
<dbReference type="PANTHER" id="PTHR30126:SF88">
    <property type="entry name" value="TRANSCRIPTIONAL REGULATOR-RELATED"/>
    <property type="match status" value="1"/>
</dbReference>
<dbReference type="PANTHER" id="PTHR30126">
    <property type="entry name" value="HTH-TYPE TRANSCRIPTIONAL REGULATOR"/>
    <property type="match status" value="1"/>
</dbReference>
<evidence type="ECO:0000259" key="5">
    <source>
        <dbReference type="PROSITE" id="PS50931"/>
    </source>
</evidence>
<protein>
    <submittedName>
        <fullName evidence="6">HTH-type transcriptional regulator CysB</fullName>
    </submittedName>
</protein>
<evidence type="ECO:0000256" key="3">
    <source>
        <dbReference type="ARBA" id="ARBA00023125"/>
    </source>
</evidence>
<dbReference type="SUPFAM" id="SSF53850">
    <property type="entry name" value="Periplasmic binding protein-like II"/>
    <property type="match status" value="1"/>
</dbReference>
<gene>
    <name evidence="6" type="primary">cysB</name>
    <name evidence="6" type="ORF">MARSALSMR5_03022</name>
</gene>
<dbReference type="Gene3D" id="1.10.10.10">
    <property type="entry name" value="Winged helix-like DNA-binding domain superfamily/Winged helix DNA-binding domain"/>
    <property type="match status" value="1"/>
</dbReference>
<proteinExistence type="inferred from homology"/>